<comment type="caution">
    <text evidence="3">The sequence shown here is derived from an EMBL/GenBank/DDBJ whole genome shotgun (WGS) entry which is preliminary data.</text>
</comment>
<accession>A6G1N7</accession>
<dbReference type="InterPro" id="IPR016035">
    <property type="entry name" value="Acyl_Trfase/lysoPLipase"/>
</dbReference>
<sequence length="552" mass="59860">MSEVTVSARVWVSQRDAFTFPEREVEAVMARPDAALCFSGGGSRAMSASLGYLRGLTKQGLVDRVRYISAVSGGSWATSLFTYYRAGARDDAQFLDLGLDAPTDPGTLSLDALGAELPAGSMASVITSSLRDALFEAIREGGEQNIWNRAVAKIYLEPFGLVDPQKVLAPCLDAATRDAIRARPGNAGVPGLEPDNFIFPRPGRPFLVVNACIVEPDDTRAFAAQNPISLQCTPLYVGSLQPLKIRYAGEPFGDVVLPMGGGAVESFAFGGEGPAQVQSGELSCVPTNPVNIQARQTLEFAVGCSSAAYGAVADELPILDDMRQYTPTLPYWPVREGAVPETRVFDVADGGVLENYGLLAMLQRRVPKAVVFINTNTPIDLDYVPFAEGRHGKVKDKLDVYLVNLFGVEQSSTGTDLQNNTVFTHAAFKALVAALQAKRRAGGPVVVRQRLEVQANDWWGIEGGWSCEIMWVYLARLPQWEAKLPEDTREAIDEGDRAIFKKHLLRNFPHYKTIAENTGTLVELTPAQIRALAAMSEWVIESSADELGEFLG</sequence>
<dbReference type="OrthoDB" id="9813090at2"/>
<dbReference type="SUPFAM" id="SSF52151">
    <property type="entry name" value="FabD/lysophospholipase-like"/>
    <property type="match status" value="2"/>
</dbReference>
<evidence type="ECO:0000313" key="3">
    <source>
        <dbReference type="EMBL" id="EDM80301.1"/>
    </source>
</evidence>
<evidence type="ECO:0000259" key="2">
    <source>
        <dbReference type="Pfam" id="PF01734"/>
    </source>
</evidence>
<dbReference type="PANTHER" id="PTHR10728">
    <property type="entry name" value="CYTOSOLIC PHOSPHOLIPASE A2"/>
    <property type="match status" value="1"/>
</dbReference>
<keyword evidence="1" id="KW-0443">Lipid metabolism</keyword>
<feature type="domain" description="PNPLA" evidence="2">
    <location>
        <begin position="36"/>
        <end position="189"/>
    </location>
</feature>
<dbReference type="Proteomes" id="UP000005801">
    <property type="component" value="Unassembled WGS sequence"/>
</dbReference>
<proteinExistence type="predicted"/>
<dbReference type="GO" id="GO:0004623">
    <property type="term" value="F:phospholipase A2 activity"/>
    <property type="evidence" value="ECO:0007669"/>
    <property type="project" value="TreeGrafter"/>
</dbReference>
<dbReference type="Gene3D" id="3.40.1090.10">
    <property type="entry name" value="Cytosolic phospholipase A2 catalytic domain"/>
    <property type="match status" value="1"/>
</dbReference>
<keyword evidence="4" id="KW-1185">Reference proteome</keyword>
<gene>
    <name evidence="3" type="ORF">PPSIR1_36662</name>
</gene>
<name>A6G1N7_9BACT</name>
<dbReference type="Pfam" id="PF01734">
    <property type="entry name" value="Patatin"/>
    <property type="match status" value="1"/>
</dbReference>
<dbReference type="InterPro" id="IPR002641">
    <property type="entry name" value="PNPLA_dom"/>
</dbReference>
<protein>
    <recommendedName>
        <fullName evidence="2">PNPLA domain-containing protein</fullName>
    </recommendedName>
</protein>
<reference evidence="3 4" key="1">
    <citation type="submission" date="2007-06" db="EMBL/GenBank/DDBJ databases">
        <authorList>
            <person name="Shimkets L."/>
            <person name="Ferriera S."/>
            <person name="Johnson J."/>
            <person name="Kravitz S."/>
            <person name="Beeson K."/>
            <person name="Sutton G."/>
            <person name="Rogers Y.-H."/>
            <person name="Friedman R."/>
            <person name="Frazier M."/>
            <person name="Venter J.C."/>
        </authorList>
    </citation>
    <scope>NUCLEOTIDE SEQUENCE [LARGE SCALE GENOMIC DNA]</scope>
    <source>
        <strain evidence="3 4">SIR-1</strain>
    </source>
</reference>
<dbReference type="eggNOG" id="ENOG502ZIPE">
    <property type="taxonomic scope" value="Bacteria"/>
</dbReference>
<evidence type="ECO:0000256" key="1">
    <source>
        <dbReference type="ARBA" id="ARBA00023098"/>
    </source>
</evidence>
<dbReference type="STRING" id="391625.PPSIR1_36662"/>
<dbReference type="EMBL" id="ABCS01000012">
    <property type="protein sequence ID" value="EDM80301.1"/>
    <property type="molecule type" value="Genomic_DNA"/>
</dbReference>
<evidence type="ECO:0000313" key="4">
    <source>
        <dbReference type="Proteomes" id="UP000005801"/>
    </source>
</evidence>
<dbReference type="GO" id="GO:0005829">
    <property type="term" value="C:cytosol"/>
    <property type="evidence" value="ECO:0007669"/>
    <property type="project" value="TreeGrafter"/>
</dbReference>
<dbReference type="PANTHER" id="PTHR10728:SF40">
    <property type="entry name" value="PATATIN FAMILY PROTEIN"/>
    <property type="match status" value="1"/>
</dbReference>
<dbReference type="GO" id="GO:0046475">
    <property type="term" value="P:glycerophospholipid catabolic process"/>
    <property type="evidence" value="ECO:0007669"/>
    <property type="project" value="TreeGrafter"/>
</dbReference>
<organism evidence="3 4">
    <name type="scientific">Plesiocystis pacifica SIR-1</name>
    <dbReference type="NCBI Taxonomy" id="391625"/>
    <lineage>
        <taxon>Bacteria</taxon>
        <taxon>Pseudomonadati</taxon>
        <taxon>Myxococcota</taxon>
        <taxon>Polyangia</taxon>
        <taxon>Nannocystales</taxon>
        <taxon>Nannocystaceae</taxon>
        <taxon>Plesiocystis</taxon>
    </lineage>
</organism>
<dbReference type="RefSeq" id="WP_006970636.1">
    <property type="nucleotide sequence ID" value="NZ_ABCS01000012.1"/>
</dbReference>
<dbReference type="AlphaFoldDB" id="A6G1N7"/>